<dbReference type="PANTHER" id="PTHR30348:SF9">
    <property type="entry name" value="UPF0759 PROTEIN YECE"/>
    <property type="match status" value="1"/>
</dbReference>
<protein>
    <recommendedName>
        <fullName evidence="3">DUF72 domain-containing protein</fullName>
    </recommendedName>
</protein>
<name>A0AAD1FN02_PHODP</name>
<dbReference type="InterPro" id="IPR036520">
    <property type="entry name" value="UPF0759_sf"/>
</dbReference>
<sequence>MQPNSSPPLRLGLAMWSHNQWQQSIYGKGCKTGDRLARYAETFNTVEGNTTFYAVPNLTTTPKWHSATPDNFRFTFKLPKTITHQQQLRHSQQSLSDFFSVMSPLEHKIGLWKIQLPASFGPESLPLLKQFLDMFPSHYSVGVEVRHAAFFAKGEDERRFNHLLLEKKPIELLWIVGQSLQLHRPLLR</sequence>
<dbReference type="Pfam" id="PF01904">
    <property type="entry name" value="DUF72"/>
    <property type="match status" value="1"/>
</dbReference>
<dbReference type="PANTHER" id="PTHR30348">
    <property type="entry name" value="UNCHARACTERIZED PROTEIN YECE"/>
    <property type="match status" value="1"/>
</dbReference>
<dbReference type="SUPFAM" id="SSF117396">
    <property type="entry name" value="TM1631-like"/>
    <property type="match status" value="1"/>
</dbReference>
<accession>A0AAD1FN02</accession>
<organism evidence="1 2">
    <name type="scientific">Photobacterium damsela subsp. piscicida</name>
    <name type="common">Pasteurella piscicida</name>
    <dbReference type="NCBI Taxonomy" id="38294"/>
    <lineage>
        <taxon>Bacteria</taxon>
        <taxon>Pseudomonadati</taxon>
        <taxon>Pseudomonadota</taxon>
        <taxon>Gammaproteobacteria</taxon>
        <taxon>Vibrionales</taxon>
        <taxon>Vibrionaceae</taxon>
        <taxon>Photobacterium</taxon>
    </lineage>
</organism>
<reference evidence="2" key="1">
    <citation type="submission" date="2017-05" db="EMBL/GenBank/DDBJ databases">
        <title>Whole genome sequence of fish pathogenic bacteria, Photobacterium damselae subsp. piscicida, strain 91-197, isolated from hybrid striped bass (Morone sp.) in USA.</title>
        <authorList>
            <person name="Teru Y."/>
            <person name="Hikima J."/>
            <person name="Kono T."/>
            <person name="Sakai M."/>
            <person name="Takano T."/>
            <person name="Hawke J.P."/>
            <person name="Takeyama H."/>
            <person name="Aoki T."/>
        </authorList>
    </citation>
    <scope>NUCLEOTIDE SEQUENCE [LARGE SCALE GENOMIC DNA]</scope>
    <source>
        <strain evidence="2">91-197</strain>
    </source>
</reference>
<dbReference type="EMBL" id="AP018045">
    <property type="protein sequence ID" value="BAX52522.1"/>
    <property type="molecule type" value="Genomic_DNA"/>
</dbReference>
<evidence type="ECO:0000313" key="2">
    <source>
        <dbReference type="Proteomes" id="UP000218676"/>
    </source>
</evidence>
<dbReference type="Proteomes" id="UP000218676">
    <property type="component" value="Chromosome 1"/>
</dbReference>
<dbReference type="InterPro" id="IPR002763">
    <property type="entry name" value="DUF72"/>
</dbReference>
<gene>
    <name evidence="1" type="ORF">PDPUS_1_01148</name>
</gene>
<evidence type="ECO:0000313" key="1">
    <source>
        <dbReference type="EMBL" id="BAX52522.1"/>
    </source>
</evidence>
<dbReference type="AlphaFoldDB" id="A0AAD1FN02"/>
<evidence type="ECO:0008006" key="3">
    <source>
        <dbReference type="Google" id="ProtNLM"/>
    </source>
</evidence>
<proteinExistence type="predicted"/>
<dbReference type="Gene3D" id="3.20.20.410">
    <property type="entry name" value="Protein of unknown function UPF0759"/>
    <property type="match status" value="1"/>
</dbReference>